<evidence type="ECO:0000256" key="12">
    <source>
        <dbReference type="ARBA" id="ARBA00022842"/>
    </source>
</evidence>
<organism evidence="16 17">
    <name type="scientific">Gracilariopsis chorda</name>
    <dbReference type="NCBI Taxonomy" id="448386"/>
    <lineage>
        <taxon>Eukaryota</taxon>
        <taxon>Rhodophyta</taxon>
        <taxon>Florideophyceae</taxon>
        <taxon>Rhodymeniophycidae</taxon>
        <taxon>Gracilariales</taxon>
        <taxon>Gracilariaceae</taxon>
        <taxon>Gracilariopsis</taxon>
    </lineage>
</organism>
<dbReference type="Gene3D" id="3.20.20.20">
    <property type="entry name" value="Dihydropteroate synthase-like"/>
    <property type="match status" value="1"/>
</dbReference>
<evidence type="ECO:0000313" key="16">
    <source>
        <dbReference type="EMBL" id="PXF49421.1"/>
    </source>
</evidence>
<dbReference type="GO" id="GO:0003848">
    <property type="term" value="F:2-amino-4-hydroxy-6-hydroxymethyldihydropteridine diphosphokinase activity"/>
    <property type="evidence" value="ECO:0007669"/>
    <property type="project" value="UniProtKB-EC"/>
</dbReference>
<dbReference type="InterPro" id="IPR000550">
    <property type="entry name" value="Hppk"/>
</dbReference>
<dbReference type="InterPro" id="IPR011005">
    <property type="entry name" value="Dihydropteroate_synth-like_sf"/>
</dbReference>
<dbReference type="GO" id="GO:0046656">
    <property type="term" value="P:folic acid biosynthetic process"/>
    <property type="evidence" value="ECO:0007669"/>
    <property type="project" value="UniProtKB-KW"/>
</dbReference>
<name>A0A2V3J4P5_9FLOR</name>
<dbReference type="GO" id="GO:0046872">
    <property type="term" value="F:metal ion binding"/>
    <property type="evidence" value="ECO:0007669"/>
    <property type="project" value="UniProtKB-KW"/>
</dbReference>
<evidence type="ECO:0000256" key="5">
    <source>
        <dbReference type="ARBA" id="ARBA00005051"/>
    </source>
</evidence>
<evidence type="ECO:0000256" key="13">
    <source>
        <dbReference type="ARBA" id="ARBA00022909"/>
    </source>
</evidence>
<dbReference type="Proteomes" id="UP000247409">
    <property type="component" value="Unassembled WGS sequence"/>
</dbReference>
<dbReference type="STRING" id="448386.A0A2V3J4P5"/>
<dbReference type="PROSITE" id="PS50972">
    <property type="entry name" value="PTERIN_BINDING"/>
    <property type="match status" value="1"/>
</dbReference>
<gene>
    <name evidence="16" type="ORF">BWQ96_00737</name>
</gene>
<comment type="pathway">
    <text evidence="4">Cofactor biosynthesis; tetrahydrofolate biosynthesis; 7,8-dihydrofolate from 2-amino-4-hydroxy-6-hydroxymethyl-7,8-dihydropteridine diphosphate and 4-aminobenzoate: step 1/2.</text>
</comment>
<dbReference type="Pfam" id="PF01288">
    <property type="entry name" value="HPPK"/>
    <property type="match status" value="1"/>
</dbReference>
<protein>
    <submittedName>
        <fullName evidence="16">Folate synthesis bifunctional protein, mitochondrial</fullName>
    </submittedName>
</protein>
<proteinExistence type="inferred from homology"/>
<keyword evidence="12" id="KW-0460">Magnesium</keyword>
<dbReference type="SUPFAM" id="SSF51717">
    <property type="entry name" value="Dihydropteroate synthetase-like"/>
    <property type="match status" value="1"/>
</dbReference>
<evidence type="ECO:0000256" key="3">
    <source>
        <dbReference type="ARBA" id="ARBA00001946"/>
    </source>
</evidence>
<evidence type="ECO:0000313" key="17">
    <source>
        <dbReference type="Proteomes" id="UP000247409"/>
    </source>
</evidence>
<comment type="catalytic activity">
    <reaction evidence="2">
        <text>6-hydroxymethyl-7,8-dihydropterin + ATP = (7,8-dihydropterin-6-yl)methyl diphosphate + AMP + H(+)</text>
        <dbReference type="Rhea" id="RHEA:11412"/>
        <dbReference type="ChEBI" id="CHEBI:15378"/>
        <dbReference type="ChEBI" id="CHEBI:30616"/>
        <dbReference type="ChEBI" id="CHEBI:44841"/>
        <dbReference type="ChEBI" id="CHEBI:72950"/>
        <dbReference type="ChEBI" id="CHEBI:456215"/>
        <dbReference type="EC" id="2.7.6.3"/>
    </reaction>
</comment>
<dbReference type="NCBIfam" id="TIGR01496">
    <property type="entry name" value="DHPS"/>
    <property type="match status" value="1"/>
</dbReference>
<keyword evidence="10" id="KW-0418">Kinase</keyword>
<comment type="catalytic activity">
    <reaction evidence="1">
        <text>(7,8-dihydropterin-6-yl)methyl diphosphate + 4-aminobenzoate = 7,8-dihydropteroate + diphosphate</text>
        <dbReference type="Rhea" id="RHEA:19949"/>
        <dbReference type="ChEBI" id="CHEBI:17836"/>
        <dbReference type="ChEBI" id="CHEBI:17839"/>
        <dbReference type="ChEBI" id="CHEBI:33019"/>
        <dbReference type="ChEBI" id="CHEBI:72950"/>
        <dbReference type="EC" id="2.5.1.15"/>
    </reaction>
</comment>
<evidence type="ECO:0000256" key="9">
    <source>
        <dbReference type="ARBA" id="ARBA00022741"/>
    </source>
</evidence>
<dbReference type="InterPro" id="IPR045031">
    <property type="entry name" value="DHP_synth-like"/>
</dbReference>
<reference evidence="16 17" key="1">
    <citation type="journal article" date="2018" name="Mol. Biol. Evol.">
        <title>Analysis of the draft genome of the red seaweed Gracilariopsis chorda provides insights into genome size evolution in Rhodophyta.</title>
        <authorList>
            <person name="Lee J."/>
            <person name="Yang E.C."/>
            <person name="Graf L."/>
            <person name="Yang J.H."/>
            <person name="Qiu H."/>
            <person name="Zel Zion U."/>
            <person name="Chan C.X."/>
            <person name="Stephens T.G."/>
            <person name="Weber A.P.M."/>
            <person name="Boo G.H."/>
            <person name="Boo S.M."/>
            <person name="Kim K.M."/>
            <person name="Shin Y."/>
            <person name="Jung M."/>
            <person name="Lee S.J."/>
            <person name="Yim H.S."/>
            <person name="Lee J.H."/>
            <person name="Bhattacharya D."/>
            <person name="Yoon H.S."/>
        </authorList>
    </citation>
    <scope>NUCLEOTIDE SEQUENCE [LARGE SCALE GENOMIC DNA]</scope>
    <source>
        <strain evidence="16 17">SKKU-2015</strain>
        <tissue evidence="16">Whole body</tissue>
    </source>
</reference>
<keyword evidence="8" id="KW-0479">Metal-binding</keyword>
<dbReference type="PANTHER" id="PTHR20941">
    <property type="entry name" value="FOLATE SYNTHESIS PROTEINS"/>
    <property type="match status" value="1"/>
</dbReference>
<evidence type="ECO:0000256" key="7">
    <source>
        <dbReference type="ARBA" id="ARBA00022679"/>
    </source>
</evidence>
<comment type="cofactor">
    <cofactor evidence="3">
        <name>Mg(2+)</name>
        <dbReference type="ChEBI" id="CHEBI:18420"/>
    </cofactor>
</comment>
<dbReference type="UniPathway" id="UPA00077">
    <property type="reaction ID" value="UER00155"/>
</dbReference>
<evidence type="ECO:0000256" key="11">
    <source>
        <dbReference type="ARBA" id="ARBA00022840"/>
    </source>
</evidence>
<evidence type="ECO:0000256" key="4">
    <source>
        <dbReference type="ARBA" id="ARBA00004763"/>
    </source>
</evidence>
<keyword evidence="9" id="KW-0547">Nucleotide-binding</keyword>
<keyword evidence="7" id="KW-0808">Transferase</keyword>
<dbReference type="CDD" id="cd00739">
    <property type="entry name" value="DHPS"/>
    <property type="match status" value="1"/>
</dbReference>
<dbReference type="GO" id="GO:0046654">
    <property type="term" value="P:tetrahydrofolate biosynthetic process"/>
    <property type="evidence" value="ECO:0007669"/>
    <property type="project" value="UniProtKB-UniPathway"/>
</dbReference>
<dbReference type="PROSITE" id="PS00792">
    <property type="entry name" value="DHPS_1"/>
    <property type="match status" value="1"/>
</dbReference>
<dbReference type="GO" id="GO:0005740">
    <property type="term" value="C:mitochondrial envelope"/>
    <property type="evidence" value="ECO:0007669"/>
    <property type="project" value="TreeGrafter"/>
</dbReference>
<dbReference type="GO" id="GO:0004156">
    <property type="term" value="F:dihydropteroate synthase activity"/>
    <property type="evidence" value="ECO:0007669"/>
    <property type="project" value="UniProtKB-EC"/>
</dbReference>
<sequence length="402" mass="44939">MYVLDQPKFLNGVVKIRTSLPPLQLLHNLKIIEHNLGRSFTGVRYGPRPIDLDIICYGTRRIHEGDHLIVPHLRLHEREFVLRPLCDISKSFPIPFEDRTRTAEELLKELLPDGRSELRKVTPMHTGRLFEWGEKTLLMGIINVTPDSFSDGGQHDTVEKALKQVEAFFEQGFDIVDVGGQSTRPGAQLVGAEEELSRVLPTIEAVRRSFPDVVISCDTFLSEVAERVLDAGVELINDISAGTLDSTLHETLARRNAACVQMHTRGTPDTMRDLQSYENVTEEVSQELSQNMETAQNAGLKRWSMISDPGIGFAKKKDQSIQLLRENRRFRMLTGNYPVLLGPSRKSWLSSVTMVDTRHSRDWATAGAVSCCIGRGGVDIVRVHEPSVADAVRAADIIARGL</sequence>
<dbReference type="InterPro" id="IPR000489">
    <property type="entry name" value="Pterin-binding_dom"/>
</dbReference>
<evidence type="ECO:0000256" key="10">
    <source>
        <dbReference type="ARBA" id="ARBA00022777"/>
    </source>
</evidence>
<evidence type="ECO:0000256" key="2">
    <source>
        <dbReference type="ARBA" id="ARBA00000198"/>
    </source>
</evidence>
<dbReference type="NCBIfam" id="TIGR01498">
    <property type="entry name" value="folK"/>
    <property type="match status" value="1"/>
</dbReference>
<evidence type="ECO:0000259" key="15">
    <source>
        <dbReference type="PROSITE" id="PS50972"/>
    </source>
</evidence>
<evidence type="ECO:0000256" key="6">
    <source>
        <dbReference type="ARBA" id="ARBA00009951"/>
    </source>
</evidence>
<comment type="similarity">
    <text evidence="6">In the C-terminal section; belongs to the DHPS family.</text>
</comment>
<keyword evidence="13" id="KW-0289">Folate biosynthesis</keyword>
<keyword evidence="17" id="KW-1185">Reference proteome</keyword>
<evidence type="ECO:0000256" key="8">
    <source>
        <dbReference type="ARBA" id="ARBA00022723"/>
    </source>
</evidence>
<dbReference type="GO" id="GO:0005524">
    <property type="term" value="F:ATP binding"/>
    <property type="evidence" value="ECO:0007669"/>
    <property type="project" value="UniProtKB-KW"/>
</dbReference>
<dbReference type="SUPFAM" id="SSF55083">
    <property type="entry name" value="6-hydroxymethyl-7,8-dihydropterin pyrophosphokinase, HPPK"/>
    <property type="match status" value="1"/>
</dbReference>
<dbReference type="EMBL" id="NBIV01000005">
    <property type="protein sequence ID" value="PXF49421.1"/>
    <property type="molecule type" value="Genomic_DNA"/>
</dbReference>
<feature type="domain" description="Pterin-binding" evidence="15">
    <location>
        <begin position="136"/>
        <end position="396"/>
    </location>
</feature>
<dbReference type="Gene3D" id="3.30.70.560">
    <property type="entry name" value="7,8-Dihydro-6-hydroxymethylpterin-pyrophosphokinase HPPK"/>
    <property type="match status" value="1"/>
</dbReference>
<comment type="caution">
    <text evidence="16">The sequence shown here is derived from an EMBL/GenBank/DDBJ whole genome shotgun (WGS) entry which is preliminary data.</text>
</comment>
<dbReference type="Pfam" id="PF00809">
    <property type="entry name" value="Pterin_bind"/>
    <property type="match status" value="1"/>
</dbReference>
<keyword evidence="11" id="KW-0067">ATP-binding</keyword>
<dbReference type="InterPro" id="IPR006390">
    <property type="entry name" value="DHP_synth_dom"/>
</dbReference>
<comment type="pathway">
    <text evidence="5">Cofactor biosynthesis; tetrahydrofolate biosynthesis; 2-amino-4-hydroxy-6-hydroxymethyl-7,8-dihydropteridine diphosphate from 7,8-dihydroneopterin triphosphate: step 4/4.</text>
</comment>
<dbReference type="PANTHER" id="PTHR20941:SF1">
    <property type="entry name" value="FOLIC ACID SYNTHESIS PROTEIN FOL1"/>
    <property type="match status" value="1"/>
</dbReference>
<dbReference type="InterPro" id="IPR035907">
    <property type="entry name" value="Hppk_sf"/>
</dbReference>
<dbReference type="PROSITE" id="PS00794">
    <property type="entry name" value="HPPK"/>
    <property type="match status" value="1"/>
</dbReference>
<accession>A0A2V3J4P5</accession>
<evidence type="ECO:0000256" key="14">
    <source>
        <dbReference type="ARBA" id="ARBA00023268"/>
    </source>
</evidence>
<dbReference type="GO" id="GO:0016301">
    <property type="term" value="F:kinase activity"/>
    <property type="evidence" value="ECO:0007669"/>
    <property type="project" value="UniProtKB-KW"/>
</dbReference>
<dbReference type="CDD" id="cd00483">
    <property type="entry name" value="HPPK"/>
    <property type="match status" value="1"/>
</dbReference>
<dbReference type="OrthoDB" id="615426at2759"/>
<keyword evidence="14" id="KW-0511">Multifunctional enzyme</keyword>
<evidence type="ECO:0000256" key="1">
    <source>
        <dbReference type="ARBA" id="ARBA00000012"/>
    </source>
</evidence>
<dbReference type="AlphaFoldDB" id="A0A2V3J4P5"/>